<feature type="compositionally biased region" description="Low complexity" evidence="1">
    <location>
        <begin position="65"/>
        <end position="76"/>
    </location>
</feature>
<evidence type="ECO:0000256" key="1">
    <source>
        <dbReference type="SAM" id="MobiDB-lite"/>
    </source>
</evidence>
<protein>
    <submittedName>
        <fullName evidence="2">Uncharacterized protein</fullName>
    </submittedName>
</protein>
<accession>A0A9X2N4N7</accession>
<feature type="compositionally biased region" description="Low complexity" evidence="1">
    <location>
        <begin position="104"/>
        <end position="117"/>
    </location>
</feature>
<feature type="compositionally biased region" description="Basic and acidic residues" evidence="1">
    <location>
        <begin position="85"/>
        <end position="95"/>
    </location>
</feature>
<evidence type="ECO:0000313" key="2">
    <source>
        <dbReference type="EMBL" id="MCR6482266.1"/>
    </source>
</evidence>
<dbReference type="PRINTS" id="PR01217">
    <property type="entry name" value="PRICHEXTENSN"/>
</dbReference>
<dbReference type="Proteomes" id="UP001144096">
    <property type="component" value="Unassembled WGS sequence"/>
</dbReference>
<dbReference type="EMBL" id="JAMXQV010000002">
    <property type="protein sequence ID" value="MCR6482266.1"/>
    <property type="molecule type" value="Genomic_DNA"/>
</dbReference>
<feature type="region of interest" description="Disordered" evidence="1">
    <location>
        <begin position="224"/>
        <end position="258"/>
    </location>
</feature>
<feature type="compositionally biased region" description="Pro residues" evidence="1">
    <location>
        <begin position="54"/>
        <end position="64"/>
    </location>
</feature>
<dbReference type="AlphaFoldDB" id="A0A9X2N4N7"/>
<sequence length="258" mass="26470">MNCGTTSQSAGGGDAPPTPKAGHDAGNTGGSAAKPTPPPVPPRSSKPKITPKPGGKPPVPPKPGAKPGNTAPASSKPAPPPVPPRDTKPKIEPKPDTPTPAQPKPDAGGAPGTAGNPAPKPPAGKADFHQPGPGAPNKLQGEYTFKPEPQKIGGSQYGDVTPMQEHIFQGVIDDKIAKWKQDGLMNTPVDIKVYYPPGSNQLKLAGDGHHTFAAAMESGRPVNLQLWKQPGGGLPNPQTNWADTTPLPGKPTAGQWQK</sequence>
<dbReference type="RefSeq" id="WP_257918895.1">
    <property type="nucleotide sequence ID" value="NZ_JAMXQV010000002.1"/>
</dbReference>
<name>A0A9X2N4N7_9PSEU</name>
<feature type="compositionally biased region" description="Pro residues" evidence="1">
    <location>
        <begin position="35"/>
        <end position="44"/>
    </location>
</feature>
<reference evidence="2" key="1">
    <citation type="submission" date="2022-06" db="EMBL/GenBank/DDBJ databases">
        <title>Amycolatopsis iheyaensis sp. nov., a new species of the genus Amycolatopsis isolated from soil in Iheya island, Japan.</title>
        <authorList>
            <person name="Ngamcharungchit C."/>
            <person name="Kanto H."/>
            <person name="Take A."/>
            <person name="Intra B."/>
            <person name="Matsumoto A."/>
            <person name="Panbangred W."/>
            <person name="Inahashi Y."/>
        </authorList>
    </citation>
    <scope>NUCLEOTIDE SEQUENCE</scope>
    <source>
        <strain evidence="2">OK19-0408</strain>
    </source>
</reference>
<feature type="region of interest" description="Disordered" evidence="1">
    <location>
        <begin position="1"/>
        <end position="159"/>
    </location>
</feature>
<gene>
    <name evidence="2" type="ORF">M8542_05535</name>
</gene>
<comment type="caution">
    <text evidence="2">The sequence shown here is derived from an EMBL/GenBank/DDBJ whole genome shotgun (WGS) entry which is preliminary data.</text>
</comment>
<evidence type="ECO:0000313" key="3">
    <source>
        <dbReference type="Proteomes" id="UP001144096"/>
    </source>
</evidence>
<organism evidence="2 3">
    <name type="scientific">Amycolatopsis iheyensis</name>
    <dbReference type="NCBI Taxonomy" id="2945988"/>
    <lineage>
        <taxon>Bacteria</taxon>
        <taxon>Bacillati</taxon>
        <taxon>Actinomycetota</taxon>
        <taxon>Actinomycetes</taxon>
        <taxon>Pseudonocardiales</taxon>
        <taxon>Pseudonocardiaceae</taxon>
        <taxon>Amycolatopsis</taxon>
    </lineage>
</organism>
<proteinExistence type="predicted"/>
<keyword evidence="3" id="KW-1185">Reference proteome</keyword>